<feature type="region of interest" description="Disordered" evidence="1">
    <location>
        <begin position="452"/>
        <end position="561"/>
    </location>
</feature>
<reference evidence="2 3" key="1">
    <citation type="journal article" date="2015" name="Sci. Rep.">
        <title>Chromosome-level genome map provides insights into diverse defense mechanisms in the medicinal fungus Ganoderma sinense.</title>
        <authorList>
            <person name="Zhu Y."/>
            <person name="Xu J."/>
            <person name="Sun C."/>
            <person name="Zhou S."/>
            <person name="Xu H."/>
            <person name="Nelson D.R."/>
            <person name="Qian J."/>
            <person name="Song J."/>
            <person name="Luo H."/>
            <person name="Xiang L."/>
            <person name="Li Y."/>
            <person name="Xu Z."/>
            <person name="Ji A."/>
            <person name="Wang L."/>
            <person name="Lu S."/>
            <person name="Hayward A."/>
            <person name="Sun W."/>
            <person name="Li X."/>
            <person name="Schwartz D.C."/>
            <person name="Wang Y."/>
            <person name="Chen S."/>
        </authorList>
    </citation>
    <scope>NUCLEOTIDE SEQUENCE [LARGE SCALE GENOMIC DNA]</scope>
    <source>
        <strain evidence="2 3">ZZ0214-1</strain>
    </source>
</reference>
<dbReference type="Proteomes" id="UP000230002">
    <property type="component" value="Unassembled WGS sequence"/>
</dbReference>
<gene>
    <name evidence="2" type="ORF">GSI_11466</name>
</gene>
<dbReference type="AlphaFoldDB" id="A0A2G8RW20"/>
<feature type="region of interest" description="Disordered" evidence="1">
    <location>
        <begin position="150"/>
        <end position="225"/>
    </location>
</feature>
<organism evidence="2 3">
    <name type="scientific">Ganoderma sinense ZZ0214-1</name>
    <dbReference type="NCBI Taxonomy" id="1077348"/>
    <lineage>
        <taxon>Eukaryota</taxon>
        <taxon>Fungi</taxon>
        <taxon>Dikarya</taxon>
        <taxon>Basidiomycota</taxon>
        <taxon>Agaricomycotina</taxon>
        <taxon>Agaricomycetes</taxon>
        <taxon>Polyporales</taxon>
        <taxon>Polyporaceae</taxon>
        <taxon>Ganoderma</taxon>
    </lineage>
</organism>
<feature type="region of interest" description="Disordered" evidence="1">
    <location>
        <begin position="1"/>
        <end position="21"/>
    </location>
</feature>
<evidence type="ECO:0000313" key="3">
    <source>
        <dbReference type="Proteomes" id="UP000230002"/>
    </source>
</evidence>
<feature type="compositionally biased region" description="Polar residues" evidence="1">
    <location>
        <begin position="537"/>
        <end position="551"/>
    </location>
</feature>
<proteinExistence type="predicted"/>
<feature type="compositionally biased region" description="Low complexity" evidence="1">
    <location>
        <begin position="199"/>
        <end position="210"/>
    </location>
</feature>
<feature type="region of interest" description="Disordered" evidence="1">
    <location>
        <begin position="288"/>
        <end position="324"/>
    </location>
</feature>
<protein>
    <submittedName>
        <fullName evidence="2">Uncharacterized protein</fullName>
    </submittedName>
</protein>
<feature type="compositionally biased region" description="Basic residues" evidence="1">
    <location>
        <begin position="300"/>
        <end position="310"/>
    </location>
</feature>
<comment type="caution">
    <text evidence="2">The sequence shown here is derived from an EMBL/GenBank/DDBJ whole genome shotgun (WGS) entry which is preliminary data.</text>
</comment>
<sequence>MSTIPSRRKGKGRANADNAPSEALLNAREFITILRESEPSDDVQKERHVAWMEDFSIALSTASEAGEEPAAIEQIADEVYMAHALQLADLHHDWPDWASPIITDAHARAKAQAVAQQQALSAERERDQREKEERLAAFLAQKKAERARAKTAATAANLDSAGPSTARTTLPATTNAPTAPTKKGSKKGRSRKVKKTGEARAATGVAPATANDEEPQPKPKEDFGPKLAYVTNPARMCDRCVQYKYGFCQPLVDFQRCNGCAVAHKGCYHGDDAYATWYKELPVDETERANCDFEPPPQTRGRKATRGRSKTRPEGAGRATVQVASTSVPRAPLINFEPHFPTAPSAPIVSGSGTAPMGRGFAPGLLQGETINRIAEYIRPGPLGFSHPSYEISTDDLRVQGVPEAGRREVRAVRSEIGDVRARITVLQGILRGLEQYEGDLVEELLEEAFNAENPASPSSSSSANEEIAAAAPAVESQSGGEPIEDPANDNGPIAETADLVDTAAVEANASSEPSSESEVDEGSSSEESDEQGDADPSQQNSSANDTSDANAPSPVTDDVDGEDVCAATITRNDEVGAEVSGTHFAIQRLFDRGIAYEDQRSRLSVEVAGCSAIARLEVLGFLKTLGVNGGAKAIDIVGSLLEGDRAKSD</sequence>
<feature type="compositionally biased region" description="Low complexity" evidence="1">
    <location>
        <begin position="504"/>
        <end position="515"/>
    </location>
</feature>
<evidence type="ECO:0000313" key="2">
    <source>
        <dbReference type="EMBL" id="PIL25716.1"/>
    </source>
</evidence>
<dbReference type="EMBL" id="AYKW01000045">
    <property type="protein sequence ID" value="PIL25716.1"/>
    <property type="molecule type" value="Genomic_DNA"/>
</dbReference>
<keyword evidence="3" id="KW-1185">Reference proteome</keyword>
<feature type="compositionally biased region" description="Basic residues" evidence="1">
    <location>
        <begin position="183"/>
        <end position="194"/>
    </location>
</feature>
<feature type="compositionally biased region" description="Acidic residues" evidence="1">
    <location>
        <begin position="516"/>
        <end position="534"/>
    </location>
</feature>
<evidence type="ECO:0000256" key="1">
    <source>
        <dbReference type="SAM" id="MobiDB-lite"/>
    </source>
</evidence>
<feature type="compositionally biased region" description="Basic and acidic residues" evidence="1">
    <location>
        <begin position="215"/>
        <end position="224"/>
    </location>
</feature>
<accession>A0A2G8RW20</accession>
<feature type="compositionally biased region" description="Low complexity" evidence="1">
    <location>
        <begin position="452"/>
        <end position="479"/>
    </location>
</feature>
<feature type="compositionally biased region" description="Basic residues" evidence="1">
    <location>
        <begin position="1"/>
        <end position="12"/>
    </location>
</feature>
<name>A0A2G8RW20_9APHY</name>
<feature type="compositionally biased region" description="Low complexity" evidence="1">
    <location>
        <begin position="163"/>
        <end position="182"/>
    </location>
</feature>